<evidence type="ECO:0000256" key="1">
    <source>
        <dbReference type="SAM" id="MobiDB-lite"/>
    </source>
</evidence>
<keyword evidence="4" id="KW-1185">Reference proteome</keyword>
<evidence type="ECO:0000313" key="4">
    <source>
        <dbReference type="Proteomes" id="UP000327157"/>
    </source>
</evidence>
<protein>
    <submittedName>
        <fullName evidence="3">Uncharacterized protein</fullName>
    </submittedName>
</protein>
<organism evidence="3 4">
    <name type="scientific">Pyrus ussuriensis x Pyrus communis</name>
    <dbReference type="NCBI Taxonomy" id="2448454"/>
    <lineage>
        <taxon>Eukaryota</taxon>
        <taxon>Viridiplantae</taxon>
        <taxon>Streptophyta</taxon>
        <taxon>Embryophyta</taxon>
        <taxon>Tracheophyta</taxon>
        <taxon>Spermatophyta</taxon>
        <taxon>Magnoliopsida</taxon>
        <taxon>eudicotyledons</taxon>
        <taxon>Gunneridae</taxon>
        <taxon>Pentapetalae</taxon>
        <taxon>rosids</taxon>
        <taxon>fabids</taxon>
        <taxon>Rosales</taxon>
        <taxon>Rosaceae</taxon>
        <taxon>Amygdaloideae</taxon>
        <taxon>Maleae</taxon>
        <taxon>Pyrus</taxon>
    </lineage>
</organism>
<dbReference type="OrthoDB" id="1729600at2759"/>
<proteinExistence type="predicted"/>
<evidence type="ECO:0000313" key="3">
    <source>
        <dbReference type="EMBL" id="KAB2631435.1"/>
    </source>
</evidence>
<evidence type="ECO:0000256" key="2">
    <source>
        <dbReference type="SAM" id="SignalP"/>
    </source>
</evidence>
<name>A0A5N5HU94_9ROSA</name>
<comment type="caution">
    <text evidence="3">The sequence shown here is derived from an EMBL/GenBank/DDBJ whole genome shotgun (WGS) entry which is preliminary data.</text>
</comment>
<keyword evidence="2" id="KW-0732">Signal</keyword>
<reference evidence="4" key="2">
    <citation type="submission" date="2019-10" db="EMBL/GenBank/DDBJ databases">
        <title>A de novo genome assembly of a pear dwarfing rootstock.</title>
        <authorList>
            <person name="Wang F."/>
            <person name="Wang J."/>
            <person name="Li S."/>
            <person name="Zhang Y."/>
            <person name="Fang M."/>
            <person name="Ma L."/>
            <person name="Zhao Y."/>
            <person name="Jiang S."/>
        </authorList>
    </citation>
    <scope>NUCLEOTIDE SEQUENCE [LARGE SCALE GENOMIC DNA]</scope>
</reference>
<reference evidence="3 4" key="3">
    <citation type="submission" date="2019-11" db="EMBL/GenBank/DDBJ databases">
        <title>A de novo genome assembly of a pear dwarfing rootstock.</title>
        <authorList>
            <person name="Wang F."/>
            <person name="Wang J."/>
            <person name="Li S."/>
            <person name="Zhang Y."/>
            <person name="Fang M."/>
            <person name="Ma L."/>
            <person name="Zhao Y."/>
            <person name="Jiang S."/>
        </authorList>
    </citation>
    <scope>NUCLEOTIDE SEQUENCE [LARGE SCALE GENOMIC DNA]</scope>
    <source>
        <strain evidence="3">S2</strain>
        <tissue evidence="3">Leaf</tissue>
    </source>
</reference>
<sequence>MKIASLFALILIEILLCSSFCLCHEVQIFPRREKETLSRKLLLIPMASVSTRPTATLNNLSSSGAMKETKKAVESSMRRKPPSGSNPIQNR</sequence>
<gene>
    <name evidence="3" type="ORF">D8674_008954</name>
</gene>
<feature type="signal peptide" evidence="2">
    <location>
        <begin position="1"/>
        <end position="23"/>
    </location>
</feature>
<dbReference type="Proteomes" id="UP000327157">
    <property type="component" value="Chromosome 12"/>
</dbReference>
<feature type="chain" id="PRO_5024356761" evidence="2">
    <location>
        <begin position="24"/>
        <end position="91"/>
    </location>
</feature>
<reference evidence="3 4" key="1">
    <citation type="submission" date="2019-09" db="EMBL/GenBank/DDBJ databases">
        <authorList>
            <person name="Ou C."/>
        </authorList>
    </citation>
    <scope>NUCLEOTIDE SEQUENCE [LARGE SCALE GENOMIC DNA]</scope>
    <source>
        <strain evidence="3">S2</strain>
        <tissue evidence="3">Leaf</tissue>
    </source>
</reference>
<dbReference type="EMBL" id="SMOL01000143">
    <property type="protein sequence ID" value="KAB2631435.1"/>
    <property type="molecule type" value="Genomic_DNA"/>
</dbReference>
<dbReference type="AlphaFoldDB" id="A0A5N5HU94"/>
<accession>A0A5N5HU94</accession>
<feature type="compositionally biased region" description="Basic and acidic residues" evidence="1">
    <location>
        <begin position="67"/>
        <end position="77"/>
    </location>
</feature>
<feature type="region of interest" description="Disordered" evidence="1">
    <location>
        <begin position="55"/>
        <end position="91"/>
    </location>
</feature>
<feature type="compositionally biased region" description="Polar residues" evidence="1">
    <location>
        <begin position="55"/>
        <end position="64"/>
    </location>
</feature>